<dbReference type="eggNOG" id="ENOG5033BTB">
    <property type="taxonomic scope" value="Bacteria"/>
</dbReference>
<organism evidence="1 2">
    <name type="scientific">Granulibacter bethesdensis (strain ATCC BAA-1260 / CGDNIH1)</name>
    <dbReference type="NCBI Taxonomy" id="391165"/>
    <lineage>
        <taxon>Bacteria</taxon>
        <taxon>Pseudomonadati</taxon>
        <taxon>Pseudomonadota</taxon>
        <taxon>Alphaproteobacteria</taxon>
        <taxon>Acetobacterales</taxon>
        <taxon>Acetobacteraceae</taxon>
        <taxon>Granulibacter</taxon>
    </lineage>
</organism>
<dbReference type="EMBL" id="CP000394">
    <property type="protein sequence ID" value="ABI61537.1"/>
    <property type="molecule type" value="Genomic_DNA"/>
</dbReference>
<protein>
    <recommendedName>
        <fullName evidence="3">Sulfotransferase family protein</fullName>
    </recommendedName>
</protein>
<name>Q0BUG5_GRABC</name>
<accession>Q0BUG5</accession>
<evidence type="ECO:0000313" key="1">
    <source>
        <dbReference type="EMBL" id="ABI61537.1"/>
    </source>
</evidence>
<dbReference type="AlphaFoldDB" id="Q0BUG5"/>
<proteinExistence type="predicted"/>
<evidence type="ECO:0008006" key="3">
    <source>
        <dbReference type="Google" id="ProtNLM"/>
    </source>
</evidence>
<dbReference type="GO" id="GO:0008146">
    <property type="term" value="F:sulfotransferase activity"/>
    <property type="evidence" value="ECO:0007669"/>
    <property type="project" value="InterPro"/>
</dbReference>
<dbReference type="Pfam" id="PF03567">
    <property type="entry name" value="Sulfotransfer_2"/>
    <property type="match status" value="1"/>
</dbReference>
<dbReference type="InterPro" id="IPR005331">
    <property type="entry name" value="Sulfotransferase"/>
</dbReference>
<keyword evidence="2" id="KW-1185">Reference proteome</keyword>
<gene>
    <name evidence="1" type="ordered locus">GbCGDNIH1_0639</name>
</gene>
<dbReference type="KEGG" id="gbe:GbCGDNIH1_0639"/>
<dbReference type="HOGENOM" id="CLU_1118938_0_0_5"/>
<sequence length="202" mass="23902">MPFDNRGRFRPGRQHLTFMLGGKRILYAYIRKNGCSSFKAAMGLHPETRIGHIPRKYKIWPFGHYDARIFVWRDPEARLVSLFRNKILDRHNAEDLIARYQRIMREEPSTFEKFAVFASLNGDPHVVPQYRHLHPIRYSHAIELSQLHDAMADLVGTEEAAIFRKPFNPSQATRVEITPEARRIIRHYYRQDYAMVEKLTRP</sequence>
<dbReference type="Proteomes" id="UP000001963">
    <property type="component" value="Chromosome"/>
</dbReference>
<evidence type="ECO:0000313" key="2">
    <source>
        <dbReference type="Proteomes" id="UP000001963"/>
    </source>
</evidence>
<reference evidence="1 2" key="1">
    <citation type="journal article" date="2007" name="J. Bacteriol.">
        <title>Genome sequence analysis of the emerging human pathogenic acetic acid bacterium Granulibacter bethesdensis.</title>
        <authorList>
            <person name="Greenberg D.E."/>
            <person name="Porcella S.F."/>
            <person name="Zelazny A.M."/>
            <person name="Virtaneva K."/>
            <person name="Sturdevant D.E."/>
            <person name="Kupko J.J.III."/>
            <person name="Barbian K.D."/>
            <person name="Babar A."/>
            <person name="Dorward D.W."/>
            <person name="Holland S.M."/>
        </authorList>
    </citation>
    <scope>NUCLEOTIDE SEQUENCE [LARGE SCALE GENOMIC DNA]</scope>
    <source>
        <strain evidence="2">ATCC BAA-1260 / CGDNIH1</strain>
    </source>
</reference>
<dbReference type="GO" id="GO:0016020">
    <property type="term" value="C:membrane"/>
    <property type="evidence" value="ECO:0007669"/>
    <property type="project" value="InterPro"/>
</dbReference>